<keyword evidence="1" id="KW-0812">Transmembrane</keyword>
<evidence type="ECO:0000313" key="3">
    <source>
        <dbReference type="Proteomes" id="UP000201838"/>
    </source>
</evidence>
<accession>A0A238IWX5</accession>
<keyword evidence="1" id="KW-0472">Membrane</keyword>
<keyword evidence="3" id="KW-1185">Reference proteome</keyword>
<keyword evidence="1" id="KW-1133">Transmembrane helix</keyword>
<dbReference type="RefSeq" id="WP_281256158.1">
    <property type="nucleotide sequence ID" value="NZ_FXXQ01000001.1"/>
</dbReference>
<reference evidence="2 3" key="1">
    <citation type="submission" date="2017-05" db="EMBL/GenBank/DDBJ databases">
        <authorList>
            <person name="Song R."/>
            <person name="Chenine A.L."/>
            <person name="Ruprecht R.M."/>
        </authorList>
    </citation>
    <scope>NUCLEOTIDE SEQUENCE [LARGE SCALE GENOMIC DNA]</scope>
    <source>
        <strain evidence="2 3">CECT 8489</strain>
    </source>
</reference>
<gene>
    <name evidence="2" type="ORF">BOA8489_00341</name>
</gene>
<name>A0A238IWX5_9RHOB</name>
<evidence type="ECO:0000313" key="2">
    <source>
        <dbReference type="EMBL" id="SMX22250.1"/>
    </source>
</evidence>
<evidence type="ECO:0000256" key="1">
    <source>
        <dbReference type="SAM" id="Phobius"/>
    </source>
</evidence>
<dbReference type="EMBL" id="FXXQ01000001">
    <property type="protein sequence ID" value="SMX22250.1"/>
    <property type="molecule type" value="Genomic_DNA"/>
</dbReference>
<proteinExistence type="predicted"/>
<sequence>MQAIQRGFKGLELLVELNLDRMISLLALGGALFLAAYIGAQF</sequence>
<feature type="transmembrane region" description="Helical" evidence="1">
    <location>
        <begin position="22"/>
        <end position="40"/>
    </location>
</feature>
<protein>
    <submittedName>
        <fullName evidence="2">Uncharacterized protein</fullName>
    </submittedName>
</protein>
<organism evidence="2 3">
    <name type="scientific">Boseongicola aestuarii</name>
    <dbReference type="NCBI Taxonomy" id="1470561"/>
    <lineage>
        <taxon>Bacteria</taxon>
        <taxon>Pseudomonadati</taxon>
        <taxon>Pseudomonadota</taxon>
        <taxon>Alphaproteobacteria</taxon>
        <taxon>Rhodobacterales</taxon>
        <taxon>Paracoccaceae</taxon>
        <taxon>Boseongicola</taxon>
    </lineage>
</organism>
<dbReference type="Proteomes" id="UP000201838">
    <property type="component" value="Unassembled WGS sequence"/>
</dbReference>
<dbReference type="AlphaFoldDB" id="A0A238IWX5"/>